<name>A0AAV4WSF9_CAEEX</name>
<comment type="caution">
    <text evidence="1">The sequence shown here is derived from an EMBL/GenBank/DDBJ whole genome shotgun (WGS) entry which is preliminary data.</text>
</comment>
<dbReference type="EMBL" id="BPLR01016701">
    <property type="protein sequence ID" value="GIY85855.1"/>
    <property type="molecule type" value="Genomic_DNA"/>
</dbReference>
<reference evidence="1 2" key="1">
    <citation type="submission" date="2021-06" db="EMBL/GenBank/DDBJ databases">
        <title>Caerostris extrusa draft genome.</title>
        <authorList>
            <person name="Kono N."/>
            <person name="Arakawa K."/>
        </authorList>
    </citation>
    <scope>NUCLEOTIDE SEQUENCE [LARGE SCALE GENOMIC DNA]</scope>
</reference>
<proteinExistence type="predicted"/>
<sequence>MQKDRPWLLAFPSAQRYLLASGRRQKYDGTLLGSNDNNRKRERKEESAKKLISLCRSALSHFCNPICHPLVVWVKTSDNSGGPSINADDLTQKTMKLQSDCLLTLRAWISQTAQN</sequence>
<evidence type="ECO:0000313" key="1">
    <source>
        <dbReference type="EMBL" id="GIY85855.1"/>
    </source>
</evidence>
<evidence type="ECO:0000313" key="2">
    <source>
        <dbReference type="Proteomes" id="UP001054945"/>
    </source>
</evidence>
<organism evidence="1 2">
    <name type="scientific">Caerostris extrusa</name>
    <name type="common">Bark spider</name>
    <name type="synonym">Caerostris bankana</name>
    <dbReference type="NCBI Taxonomy" id="172846"/>
    <lineage>
        <taxon>Eukaryota</taxon>
        <taxon>Metazoa</taxon>
        <taxon>Ecdysozoa</taxon>
        <taxon>Arthropoda</taxon>
        <taxon>Chelicerata</taxon>
        <taxon>Arachnida</taxon>
        <taxon>Araneae</taxon>
        <taxon>Araneomorphae</taxon>
        <taxon>Entelegynae</taxon>
        <taxon>Araneoidea</taxon>
        <taxon>Araneidae</taxon>
        <taxon>Caerostris</taxon>
    </lineage>
</organism>
<accession>A0AAV4WSF9</accession>
<protein>
    <submittedName>
        <fullName evidence="1">Uncharacterized protein</fullName>
    </submittedName>
</protein>
<dbReference type="AlphaFoldDB" id="A0AAV4WSF9"/>
<dbReference type="Proteomes" id="UP001054945">
    <property type="component" value="Unassembled WGS sequence"/>
</dbReference>
<keyword evidence="2" id="KW-1185">Reference proteome</keyword>
<gene>
    <name evidence="1" type="ORF">CEXT_466291</name>
</gene>